<dbReference type="SMART" id="SM00256">
    <property type="entry name" value="FBOX"/>
    <property type="match status" value="1"/>
</dbReference>
<proteinExistence type="predicted"/>
<evidence type="ECO:0000259" key="1">
    <source>
        <dbReference type="PROSITE" id="PS50181"/>
    </source>
</evidence>
<accession>A0AAV9QKI3</accession>
<keyword evidence="3" id="KW-1185">Reference proteome</keyword>
<dbReference type="SUPFAM" id="SSF81383">
    <property type="entry name" value="F-box domain"/>
    <property type="match status" value="1"/>
</dbReference>
<sequence>MAQAAPSRKFTTLESLPEHLLREICLYLDSPNLTNFSLVSKFCKGISTSCRKWEIRFQVSTPAKLKQDVEFWMSRLNVFNRARVTKVAIEGQMELSEAARDRRVRHGYSIEEEMLLFPFPEHAEFDAWAPLSNFLSELPSLAKLLYECYPQFPRPLFLSLQKHHPNCQLSVLRFYLANSDPRILHPYEDELLTSPQLCRIETRWEGCEHDLRAACTAGVVLSLPRLNKHLRQVIASSQTWIGCGNCSWSPYRRKLPTIPSWGSLDSISAISQSTYDSISCLRLSSEIDCQFLLPKGAVFRKLKKLVMTEFPLWQLCQHEASWNLDMLEKLTVSICHNSDVPQDVGYFNALLRRLPPLLELDIKISLTTEPNIFNAILAHHHSKLAGLSVIQTAGLRISPLVATDIVQLTRQQSCFGQLADLRIAIPRSRGDRNEALIYHTLGGLPKLQTLQLFLDASPTGSSLDEWESRKFAATSDGWLRNGHVRDVLINMALDETLARSIFHTIASAKGSSSLPLERLRLHPLWAARNGFYHWRTNLCKVTGYVAQPWEVERGERDDQREILFVRRIYAFGGEDHEAFLKSYLNYWEKQQQENTSLSARMEEIFSRAWPNWQQKSDDWRKAWHSYPLATIA</sequence>
<evidence type="ECO:0000313" key="3">
    <source>
        <dbReference type="Proteomes" id="UP001345827"/>
    </source>
</evidence>
<dbReference type="PROSITE" id="PS50181">
    <property type="entry name" value="FBOX"/>
    <property type="match status" value="1"/>
</dbReference>
<dbReference type="EMBL" id="JAXLQG010000003">
    <property type="protein sequence ID" value="KAK5542460.1"/>
    <property type="molecule type" value="Genomic_DNA"/>
</dbReference>
<protein>
    <recommendedName>
        <fullName evidence="1">F-box domain-containing protein</fullName>
    </recommendedName>
</protein>
<dbReference type="AlphaFoldDB" id="A0AAV9QKI3"/>
<comment type="caution">
    <text evidence="2">The sequence shown here is derived from an EMBL/GenBank/DDBJ whole genome shotgun (WGS) entry which is preliminary data.</text>
</comment>
<dbReference type="InterPro" id="IPR036047">
    <property type="entry name" value="F-box-like_dom_sf"/>
</dbReference>
<dbReference type="InterPro" id="IPR001810">
    <property type="entry name" value="F-box_dom"/>
</dbReference>
<organism evidence="2 3">
    <name type="scientific">Vermiconidia calcicola</name>
    <dbReference type="NCBI Taxonomy" id="1690605"/>
    <lineage>
        <taxon>Eukaryota</taxon>
        <taxon>Fungi</taxon>
        <taxon>Dikarya</taxon>
        <taxon>Ascomycota</taxon>
        <taxon>Pezizomycotina</taxon>
        <taxon>Dothideomycetes</taxon>
        <taxon>Dothideomycetidae</taxon>
        <taxon>Mycosphaerellales</taxon>
        <taxon>Extremaceae</taxon>
        <taxon>Vermiconidia</taxon>
    </lineage>
</organism>
<dbReference type="Pfam" id="PF00646">
    <property type="entry name" value="F-box"/>
    <property type="match status" value="1"/>
</dbReference>
<evidence type="ECO:0000313" key="2">
    <source>
        <dbReference type="EMBL" id="KAK5542460.1"/>
    </source>
</evidence>
<dbReference type="Proteomes" id="UP001345827">
    <property type="component" value="Unassembled WGS sequence"/>
</dbReference>
<reference evidence="2 3" key="1">
    <citation type="submission" date="2023-06" db="EMBL/GenBank/DDBJ databases">
        <title>Black Yeasts Isolated from many extreme environments.</title>
        <authorList>
            <person name="Coleine C."/>
            <person name="Stajich J.E."/>
            <person name="Selbmann L."/>
        </authorList>
    </citation>
    <scope>NUCLEOTIDE SEQUENCE [LARGE SCALE GENOMIC DNA]</scope>
    <source>
        <strain evidence="2 3">CCFEE 5887</strain>
    </source>
</reference>
<name>A0AAV9QKI3_9PEZI</name>
<gene>
    <name evidence="2" type="ORF">LTR25_002345</name>
</gene>
<feature type="domain" description="F-box" evidence="1">
    <location>
        <begin position="10"/>
        <end position="56"/>
    </location>
</feature>